<dbReference type="Proteomes" id="UP000805649">
    <property type="component" value="Unassembled WGS sequence"/>
</dbReference>
<comment type="caution">
    <text evidence="1">The sequence shown here is derived from an EMBL/GenBank/DDBJ whole genome shotgun (WGS) entry which is preliminary data.</text>
</comment>
<evidence type="ECO:0000313" key="2">
    <source>
        <dbReference type="Proteomes" id="UP000805649"/>
    </source>
</evidence>
<protein>
    <submittedName>
        <fullName evidence="1">Isoflavone reductase family protein (NmrA-like family protein)</fullName>
    </submittedName>
</protein>
<accession>A0ACC3ZAH8</accession>
<name>A0ACC3ZAH8_COLTU</name>
<keyword evidence="2" id="KW-1185">Reference proteome</keyword>
<evidence type="ECO:0000313" key="1">
    <source>
        <dbReference type="EMBL" id="KAL0941132.1"/>
    </source>
</evidence>
<organism evidence="1 2">
    <name type="scientific">Colletotrichum truncatum</name>
    <name type="common">Anthracnose fungus</name>
    <name type="synonym">Colletotrichum capsici</name>
    <dbReference type="NCBI Taxonomy" id="5467"/>
    <lineage>
        <taxon>Eukaryota</taxon>
        <taxon>Fungi</taxon>
        <taxon>Dikarya</taxon>
        <taxon>Ascomycota</taxon>
        <taxon>Pezizomycotina</taxon>
        <taxon>Sordariomycetes</taxon>
        <taxon>Hypocreomycetidae</taxon>
        <taxon>Glomerellales</taxon>
        <taxon>Glomerellaceae</taxon>
        <taxon>Colletotrichum</taxon>
        <taxon>Colletotrichum truncatum species complex</taxon>
    </lineage>
</organism>
<reference evidence="1 2" key="1">
    <citation type="journal article" date="2020" name="Phytopathology">
        <title>Genome Sequence Resources of Colletotrichum truncatum, C. plurivorum, C. musicola, and C. sojae: Four Species Pathogenic to Soybean (Glycine max).</title>
        <authorList>
            <person name="Rogerio F."/>
            <person name="Boufleur T.R."/>
            <person name="Ciampi-Guillardi M."/>
            <person name="Sukno S.A."/>
            <person name="Thon M.R."/>
            <person name="Massola Junior N.S."/>
            <person name="Baroncelli R."/>
        </authorList>
    </citation>
    <scope>NUCLEOTIDE SEQUENCE [LARGE SCALE GENOMIC DNA]</scope>
    <source>
        <strain evidence="1 2">CMES1059</strain>
    </source>
</reference>
<gene>
    <name evidence="1" type="ORF">CTRU02_203895</name>
</gene>
<proteinExistence type="predicted"/>
<sequence>MSSSKITNVLVVGANGNVGKSAIKALLDEKFNVSGLTRDSSTAVLPEGVKHLKTDFSEESLVEAFTNQDAVISTISGIQPGGSLTIQNVLVDVAIKAGVKIFVPSEYGIDTSDPSASKFIPFLSDKIETLNYLKEREDKISWTALVTGAMFDWGLNIPGFGGWNVAARTVTIFDGGDTPYEATNLDQVGRAIAKSLKKPGLTRNQYVYANSFTITQNETLKALEKATGDKFAVSQGTVDELWQEGASQVENGQPLGTLAMVAGATYGKGGLSRFSVTKGLWNERLGLPQENLEEFIREYVAGKK</sequence>
<dbReference type="EMBL" id="VUJX02000002">
    <property type="protein sequence ID" value="KAL0941132.1"/>
    <property type="molecule type" value="Genomic_DNA"/>
</dbReference>